<protein>
    <recommendedName>
        <fullName evidence="3">Adenylate kinase</fullName>
    </recommendedName>
</protein>
<name>A0A554J9H8_9BACT</name>
<reference evidence="1 2" key="1">
    <citation type="submission" date="2017-07" db="EMBL/GenBank/DDBJ databases">
        <title>Mechanisms for carbon and nitrogen cycling indicate functional differentiation within the Candidate Phyla Radiation.</title>
        <authorList>
            <person name="Danczak R.E."/>
            <person name="Johnston M.D."/>
            <person name="Kenah C."/>
            <person name="Slattery M."/>
            <person name="Wrighton K.C."/>
            <person name="Wilkins M.J."/>
        </authorList>
    </citation>
    <scope>NUCLEOTIDE SEQUENCE [LARGE SCALE GENOMIC DNA]</scope>
    <source>
        <strain evidence="1">Gr01-1014_77</strain>
    </source>
</reference>
<dbReference type="Gene3D" id="3.40.50.300">
    <property type="entry name" value="P-loop containing nucleotide triphosphate hydrolases"/>
    <property type="match status" value="1"/>
</dbReference>
<organism evidence="1 2">
    <name type="scientific">Candidatus Doudnabacteria bacterium Gr01-1014_77</name>
    <dbReference type="NCBI Taxonomy" id="2017133"/>
    <lineage>
        <taxon>Bacteria</taxon>
        <taxon>Candidatus Doudnaibacteriota</taxon>
    </lineage>
</organism>
<comment type="caution">
    <text evidence="1">The sequence shown here is derived from an EMBL/GenBank/DDBJ whole genome shotgun (WGS) entry which is preliminary data.</text>
</comment>
<dbReference type="InterPro" id="IPR027417">
    <property type="entry name" value="P-loop_NTPase"/>
</dbReference>
<proteinExistence type="predicted"/>
<evidence type="ECO:0000313" key="2">
    <source>
        <dbReference type="Proteomes" id="UP000319613"/>
    </source>
</evidence>
<evidence type="ECO:0008006" key="3">
    <source>
        <dbReference type="Google" id="ProtNLM"/>
    </source>
</evidence>
<accession>A0A554J9H8</accession>
<dbReference type="Proteomes" id="UP000319613">
    <property type="component" value="Unassembled WGS sequence"/>
</dbReference>
<dbReference type="AlphaFoldDB" id="A0A554J9H8"/>
<feature type="non-terminal residue" evidence="1">
    <location>
        <position position="1"/>
    </location>
</feature>
<evidence type="ECO:0000313" key="1">
    <source>
        <dbReference type="EMBL" id="TSC65014.1"/>
    </source>
</evidence>
<dbReference type="EMBL" id="VMFF01000074">
    <property type="protein sequence ID" value="TSC65014.1"/>
    <property type="molecule type" value="Genomic_DNA"/>
</dbReference>
<gene>
    <name evidence="1" type="ORF">G01um101477_640</name>
</gene>
<sequence>CGVKLIVRKDNTEEAINKRLDQYETDTLPGVDFLRDHTKLVEIDGNQIIPKVTSDINQALGI</sequence>